<sequence length="304" mass="32845">MQTTFSPADLRRSVIAVPPLCRDANFKSSAAENAKLIKHIEAGGVNILLYGGNANFYNISLSEYGSVLAQLEEVAAKDTLIIPAIGPFFGTAMDQVEILKGTRYPTAMLLPTLAVSKPEGVREAVLRIVEKLGRPIVLYVKDEGYVNLEVVKSLVAAGAVSWIKYAVVRQDPAVDPLLEAISNEVPRELLVSGIGEQPAIIHWKKFGVQAFTAGCVCVAPNRSQELLLALQAGEFDKAESLRERFLPLEDLRNAYSPIQVLHHAVKLAGIAETGPQLPLLSELDADKQAAIARAAQDALAWSRA</sequence>
<comment type="caution">
    <text evidence="2">The sequence shown here is derived from an EMBL/GenBank/DDBJ whole genome shotgun (WGS) entry which is preliminary data.</text>
</comment>
<evidence type="ECO:0000313" key="2">
    <source>
        <dbReference type="EMBL" id="RBP35918.1"/>
    </source>
</evidence>
<protein>
    <submittedName>
        <fullName evidence="2">Dihydrodipicolinate synthase/N-acetylneuraminate lyase</fullName>
    </submittedName>
</protein>
<dbReference type="InterPro" id="IPR002220">
    <property type="entry name" value="DapA-like"/>
</dbReference>
<dbReference type="Proteomes" id="UP000253426">
    <property type="component" value="Unassembled WGS sequence"/>
</dbReference>
<dbReference type="SMART" id="SM01130">
    <property type="entry name" value="DHDPS"/>
    <property type="match status" value="1"/>
</dbReference>
<dbReference type="Pfam" id="PF00701">
    <property type="entry name" value="DHDPS"/>
    <property type="match status" value="1"/>
</dbReference>
<accession>A0A366H3P8</accession>
<dbReference type="OrthoDB" id="9778880at2"/>
<proteinExistence type="predicted"/>
<evidence type="ECO:0000256" key="1">
    <source>
        <dbReference type="ARBA" id="ARBA00023239"/>
    </source>
</evidence>
<dbReference type="EMBL" id="QNRR01000019">
    <property type="protein sequence ID" value="RBP35918.1"/>
    <property type="molecule type" value="Genomic_DNA"/>
</dbReference>
<dbReference type="AlphaFoldDB" id="A0A366H3P8"/>
<name>A0A366H3P8_9BACT</name>
<dbReference type="GO" id="GO:0016829">
    <property type="term" value="F:lyase activity"/>
    <property type="evidence" value="ECO:0007669"/>
    <property type="project" value="UniProtKB-KW"/>
</dbReference>
<keyword evidence="3" id="KW-1185">Reference proteome</keyword>
<keyword evidence="1 2" id="KW-0456">Lyase</keyword>
<reference evidence="2 3" key="1">
    <citation type="submission" date="2018-06" db="EMBL/GenBank/DDBJ databases">
        <title>Genomic Encyclopedia of Type Strains, Phase IV (KMG-IV): sequencing the most valuable type-strain genomes for metagenomic binning, comparative biology and taxonomic classification.</title>
        <authorList>
            <person name="Goeker M."/>
        </authorList>
    </citation>
    <scope>NUCLEOTIDE SEQUENCE [LARGE SCALE GENOMIC DNA]</scope>
    <source>
        <strain evidence="2 3">DSM 25532</strain>
    </source>
</reference>
<organism evidence="2 3">
    <name type="scientific">Roseimicrobium gellanilyticum</name>
    <dbReference type="NCBI Taxonomy" id="748857"/>
    <lineage>
        <taxon>Bacteria</taxon>
        <taxon>Pseudomonadati</taxon>
        <taxon>Verrucomicrobiota</taxon>
        <taxon>Verrucomicrobiia</taxon>
        <taxon>Verrucomicrobiales</taxon>
        <taxon>Verrucomicrobiaceae</taxon>
        <taxon>Roseimicrobium</taxon>
    </lineage>
</organism>
<gene>
    <name evidence="2" type="ORF">DES53_11984</name>
</gene>
<evidence type="ECO:0000313" key="3">
    <source>
        <dbReference type="Proteomes" id="UP000253426"/>
    </source>
</evidence>
<dbReference type="InterPro" id="IPR013785">
    <property type="entry name" value="Aldolase_TIM"/>
</dbReference>
<dbReference type="Gene3D" id="3.20.20.70">
    <property type="entry name" value="Aldolase class I"/>
    <property type="match status" value="1"/>
</dbReference>
<dbReference type="RefSeq" id="WP_113962172.1">
    <property type="nucleotide sequence ID" value="NZ_QNRR01000019.1"/>
</dbReference>
<dbReference type="SUPFAM" id="SSF51569">
    <property type="entry name" value="Aldolase"/>
    <property type="match status" value="1"/>
</dbReference>